<sequence>MRTVADRLTSLGMVTPEKAAAVLAGIAEWNAEHLDEDLDERDLIGWLPEFGVAISVHGEDVDFVEDYYRYVLEEEVAAVTGGAVVVSDVALLRGESGFDKLHFRRNGESVWWYMEHLSEDYADQGAVMEQIGDVDPGGDDPRTFRLIERSEKVGCDDDVYVLATPEQAMTLRDEFGLDFYDLDVAFPLRGAAPTAEPETVEWYMQDDRRTMTEPARAFLDLWLSEMDSALSAWRVRFLPGISLLTSHSARWLRWNRWSLRGSPVGRRWRRRLMIRLWWVRSGMSARL</sequence>
<organism evidence="1 2">
    <name type="scientific">Kibdelosporangium aridum</name>
    <dbReference type="NCBI Taxonomy" id="2030"/>
    <lineage>
        <taxon>Bacteria</taxon>
        <taxon>Bacillati</taxon>
        <taxon>Actinomycetota</taxon>
        <taxon>Actinomycetes</taxon>
        <taxon>Pseudonocardiales</taxon>
        <taxon>Pseudonocardiaceae</taxon>
        <taxon>Kibdelosporangium</taxon>
    </lineage>
</organism>
<dbReference type="Proteomes" id="UP000287547">
    <property type="component" value="Unassembled WGS sequence"/>
</dbReference>
<protein>
    <submittedName>
        <fullName evidence="1">Uncharacterized protein</fullName>
    </submittedName>
</protein>
<comment type="caution">
    <text evidence="1">The sequence shown here is derived from an EMBL/GenBank/DDBJ whole genome shotgun (WGS) entry which is preliminary data.</text>
</comment>
<dbReference type="EMBL" id="QHKI01000008">
    <property type="protein sequence ID" value="RSM86649.1"/>
    <property type="molecule type" value="Genomic_DNA"/>
</dbReference>
<evidence type="ECO:0000313" key="2">
    <source>
        <dbReference type="Proteomes" id="UP000287547"/>
    </source>
</evidence>
<dbReference type="AlphaFoldDB" id="A0A428ZF08"/>
<accession>A0A428ZF08</accession>
<reference evidence="1 2" key="1">
    <citation type="submission" date="2018-05" db="EMBL/GenBank/DDBJ databases">
        <title>Evolution of GPA BGCs.</title>
        <authorList>
            <person name="Waglechner N."/>
            <person name="Wright G.D."/>
        </authorList>
    </citation>
    <scope>NUCLEOTIDE SEQUENCE [LARGE SCALE GENOMIC DNA]</scope>
    <source>
        <strain evidence="1 2">A82846</strain>
    </source>
</reference>
<name>A0A428ZF08_KIBAR</name>
<gene>
    <name evidence="1" type="ORF">DMH04_13490</name>
</gene>
<proteinExistence type="predicted"/>
<evidence type="ECO:0000313" key="1">
    <source>
        <dbReference type="EMBL" id="RSM86649.1"/>
    </source>
</evidence>